<organism evidence="1 2">
    <name type="scientific">Candidatus Hakubella thermalkaliphila</name>
    <dbReference type="NCBI Taxonomy" id="2754717"/>
    <lineage>
        <taxon>Bacteria</taxon>
        <taxon>Bacillati</taxon>
        <taxon>Actinomycetota</taxon>
        <taxon>Actinomycetota incertae sedis</taxon>
        <taxon>Candidatus Hakubellales</taxon>
        <taxon>Candidatus Hakubellaceae</taxon>
        <taxon>Candidatus Hakubella</taxon>
    </lineage>
</organism>
<proteinExistence type="predicted"/>
<name>A0A6V8PKG9_9ACTN</name>
<feature type="non-terminal residue" evidence="1">
    <location>
        <position position="26"/>
    </location>
</feature>
<dbReference type="EMBL" id="BLRZ01000354">
    <property type="protein sequence ID" value="GFP31476.1"/>
    <property type="molecule type" value="Genomic_DNA"/>
</dbReference>
<evidence type="ECO:0000313" key="1">
    <source>
        <dbReference type="EMBL" id="GFP31476.1"/>
    </source>
</evidence>
<keyword evidence="2" id="KW-1185">Reference proteome</keyword>
<protein>
    <submittedName>
        <fullName evidence="1">Uncharacterized protein</fullName>
    </submittedName>
</protein>
<comment type="caution">
    <text evidence="1">The sequence shown here is derived from an EMBL/GenBank/DDBJ whole genome shotgun (WGS) entry which is preliminary data.</text>
</comment>
<gene>
    <name evidence="1" type="ORF">HKBW3S34_02396</name>
</gene>
<dbReference type="Proteomes" id="UP000588083">
    <property type="component" value="Unassembled WGS sequence"/>
</dbReference>
<dbReference type="AlphaFoldDB" id="A0A6V8PKG9"/>
<accession>A0A6V8PKG9</accession>
<reference evidence="1 2" key="1">
    <citation type="journal article" date="2020" name="Front. Microbiol.">
        <title>Single-cell genomics of novel Actinobacteria with the Wood-Ljungdahl pathway discovered in a serpentinizing system.</title>
        <authorList>
            <person name="Merino N."/>
            <person name="Kawai M."/>
            <person name="Boyd E.S."/>
            <person name="Colman D.R."/>
            <person name="McGlynn S.E."/>
            <person name="Nealson K.H."/>
            <person name="Kurokawa K."/>
            <person name="Hongoh Y."/>
        </authorList>
    </citation>
    <scope>NUCLEOTIDE SEQUENCE [LARGE SCALE GENOMIC DNA]</scope>
    <source>
        <strain evidence="1 2">S34</strain>
    </source>
</reference>
<sequence length="26" mass="3047">MINEGKGGNVFEEELSRRSARVYEYL</sequence>
<evidence type="ECO:0000313" key="2">
    <source>
        <dbReference type="Proteomes" id="UP000588083"/>
    </source>
</evidence>